<dbReference type="InterPro" id="IPR024084">
    <property type="entry name" value="IsoPropMal-DH-like_dom"/>
</dbReference>
<gene>
    <name evidence="4" type="ORF">AVDCRST_MAG30-698</name>
</gene>
<dbReference type="EC" id="1.1.1.41" evidence="4"/>
<dbReference type="GO" id="GO:0006102">
    <property type="term" value="P:isocitrate metabolic process"/>
    <property type="evidence" value="ECO:0007669"/>
    <property type="project" value="TreeGrafter"/>
</dbReference>
<dbReference type="PANTHER" id="PTHR11835:SF34">
    <property type="entry name" value="ISOCITRATE DEHYDROGENASE [NAD] SUBUNIT ALPHA, MITOCHONDRIAL"/>
    <property type="match status" value="1"/>
</dbReference>
<protein>
    <submittedName>
        <fullName evidence="4">Isocitrate dehydrogenase [NAD]</fullName>
        <ecNumber evidence="4">1.1.1.41</ecNumber>
    </submittedName>
</protein>
<feature type="domain" description="Isopropylmalate dehydrogenase-like" evidence="3">
    <location>
        <begin position="6"/>
        <end position="352"/>
    </location>
</feature>
<dbReference type="Gene3D" id="3.40.718.10">
    <property type="entry name" value="Isopropylmalate Dehydrogenase"/>
    <property type="match status" value="1"/>
</dbReference>
<dbReference type="EMBL" id="CADCVS010000116">
    <property type="protein sequence ID" value="CAA9479362.1"/>
    <property type="molecule type" value="Genomic_DNA"/>
</dbReference>
<dbReference type="SUPFAM" id="SSF53659">
    <property type="entry name" value="Isocitrate/Isopropylmalate dehydrogenase-like"/>
    <property type="match status" value="1"/>
</dbReference>
<dbReference type="GO" id="GO:0006099">
    <property type="term" value="P:tricarboxylic acid cycle"/>
    <property type="evidence" value="ECO:0007669"/>
    <property type="project" value="TreeGrafter"/>
</dbReference>
<sequence>MADPLKIVVMQGDETGQELLDAALGVLDPEVIAMDLDLDTYDLSLEHRRATHNAVVDEAAQAMCAAGFGIKAATVTPEGKDDVGSPNRILREGVDGKVIIRTGRRIPQVVGPVSGVHHPISVVRMAVEDAYGAKQWREGDDGADDEVAYRTEKITRSTCRAVAEYAFRTAEAIEGGQVYGGPKWTVSPVYEGMLKEEMDAAAERHPGVTYRPVLIDATYAGLLTGAAEAPLVIPALNRDGDCLSDLVLPMFGSIAGAESVLLAFDEDHEVDVAMAEAPHGTAPSLQGKDLANPMAMILACGAVLHYAAVKGHPGAERASRAIYESVLETVATGTRTVDLGGHATTSEFAGAVVEKTRTKIDIWASLGSR</sequence>
<name>A0A6J4RQK0_9ACTN</name>
<evidence type="ECO:0000256" key="1">
    <source>
        <dbReference type="ARBA" id="ARBA00007769"/>
    </source>
</evidence>
<dbReference type="AlphaFoldDB" id="A0A6J4RQK0"/>
<comment type="similarity">
    <text evidence="1">Belongs to the isocitrate and isopropylmalate dehydrogenases family.</text>
</comment>
<evidence type="ECO:0000256" key="2">
    <source>
        <dbReference type="ARBA" id="ARBA00023002"/>
    </source>
</evidence>
<organism evidence="4">
    <name type="scientific">uncultured Solirubrobacteraceae bacterium</name>
    <dbReference type="NCBI Taxonomy" id="1162706"/>
    <lineage>
        <taxon>Bacteria</taxon>
        <taxon>Bacillati</taxon>
        <taxon>Actinomycetota</taxon>
        <taxon>Thermoleophilia</taxon>
        <taxon>Solirubrobacterales</taxon>
        <taxon>Solirubrobacteraceae</taxon>
        <taxon>environmental samples</taxon>
    </lineage>
</organism>
<reference evidence="4" key="1">
    <citation type="submission" date="2020-02" db="EMBL/GenBank/DDBJ databases">
        <authorList>
            <person name="Meier V. D."/>
        </authorList>
    </citation>
    <scope>NUCLEOTIDE SEQUENCE</scope>
    <source>
        <strain evidence="4">AVDCRST_MAG30</strain>
    </source>
</reference>
<dbReference type="Pfam" id="PF00180">
    <property type="entry name" value="Iso_dh"/>
    <property type="match status" value="1"/>
</dbReference>
<proteinExistence type="inferred from homology"/>
<dbReference type="GO" id="GO:0004449">
    <property type="term" value="F:isocitrate dehydrogenase (NAD+) activity"/>
    <property type="evidence" value="ECO:0007669"/>
    <property type="project" value="UniProtKB-EC"/>
</dbReference>
<keyword evidence="2 4" id="KW-0560">Oxidoreductase</keyword>
<dbReference type="PANTHER" id="PTHR11835">
    <property type="entry name" value="DECARBOXYLATING DEHYDROGENASES-ISOCITRATE, ISOPROPYLMALATE, TARTRATE"/>
    <property type="match status" value="1"/>
</dbReference>
<dbReference type="SMART" id="SM01329">
    <property type="entry name" value="Iso_dh"/>
    <property type="match status" value="1"/>
</dbReference>
<evidence type="ECO:0000259" key="3">
    <source>
        <dbReference type="SMART" id="SM01329"/>
    </source>
</evidence>
<evidence type="ECO:0000313" key="4">
    <source>
        <dbReference type="EMBL" id="CAA9479362.1"/>
    </source>
</evidence>
<accession>A0A6J4RQK0</accession>